<organism evidence="2 3">
    <name type="scientific">Elysia crispata</name>
    <name type="common">lettuce slug</name>
    <dbReference type="NCBI Taxonomy" id="231223"/>
    <lineage>
        <taxon>Eukaryota</taxon>
        <taxon>Metazoa</taxon>
        <taxon>Spiralia</taxon>
        <taxon>Lophotrochozoa</taxon>
        <taxon>Mollusca</taxon>
        <taxon>Gastropoda</taxon>
        <taxon>Heterobranchia</taxon>
        <taxon>Euthyneura</taxon>
        <taxon>Panpulmonata</taxon>
        <taxon>Sacoglossa</taxon>
        <taxon>Placobranchoidea</taxon>
        <taxon>Plakobranchidae</taxon>
        <taxon>Elysia</taxon>
    </lineage>
</organism>
<protein>
    <submittedName>
        <fullName evidence="2">Uncharacterized protein</fullName>
    </submittedName>
</protein>
<dbReference type="EMBL" id="JAWDGP010002436">
    <property type="protein sequence ID" value="KAK3783138.1"/>
    <property type="molecule type" value="Genomic_DNA"/>
</dbReference>
<evidence type="ECO:0000256" key="1">
    <source>
        <dbReference type="SAM" id="SignalP"/>
    </source>
</evidence>
<keyword evidence="3" id="KW-1185">Reference proteome</keyword>
<feature type="signal peptide" evidence="1">
    <location>
        <begin position="1"/>
        <end position="17"/>
    </location>
</feature>
<gene>
    <name evidence="2" type="ORF">RRG08_046932</name>
</gene>
<evidence type="ECO:0000313" key="2">
    <source>
        <dbReference type="EMBL" id="KAK3783138.1"/>
    </source>
</evidence>
<keyword evidence="1" id="KW-0732">Signal</keyword>
<evidence type="ECO:0000313" key="3">
    <source>
        <dbReference type="Proteomes" id="UP001283361"/>
    </source>
</evidence>
<proteinExistence type="predicted"/>
<reference evidence="2" key="1">
    <citation type="journal article" date="2023" name="G3 (Bethesda)">
        <title>A reference genome for the long-term kleptoplast-retaining sea slug Elysia crispata morphotype clarki.</title>
        <authorList>
            <person name="Eastman K.E."/>
            <person name="Pendleton A.L."/>
            <person name="Shaikh M.A."/>
            <person name="Suttiyut T."/>
            <person name="Ogas R."/>
            <person name="Tomko P."/>
            <person name="Gavelis G."/>
            <person name="Widhalm J.R."/>
            <person name="Wisecaver J.H."/>
        </authorList>
    </citation>
    <scope>NUCLEOTIDE SEQUENCE</scope>
    <source>
        <strain evidence="2">ECLA1</strain>
    </source>
</reference>
<name>A0AAE1A8W0_9GAST</name>
<feature type="chain" id="PRO_5042116140" evidence="1">
    <location>
        <begin position="18"/>
        <end position="409"/>
    </location>
</feature>
<dbReference type="Proteomes" id="UP001283361">
    <property type="component" value="Unassembled WGS sequence"/>
</dbReference>
<comment type="caution">
    <text evidence="2">The sequence shown here is derived from an EMBL/GenBank/DDBJ whole genome shotgun (WGS) entry which is preliminary data.</text>
</comment>
<sequence>MLARFFLAVLGLGLAVAQQEYVLYTSGPGGVKCGKLHNCVTDARCLDKNGIHMCECSDGRLYGNGKLQCLPRGDHTVWIQKDPHLKNFHHEFASLLTPCPYRVLNLLFEPEVDTRVIVELHGQNTLYKGGHYFLTKLILSTTVYLGNDMMKQVMEFEGDIHTDINSGNYNYTFIAKSLDTTLLGLPEFVDKVVSSDDSRFVNYTMIVDKDEVNNLLVVEIVGLGIKLFFRPPCTDELLNNMELPMVPGAVFNIKREKWKMVNLNHSEFEIASFPLGPSLKDKATELNVSKPVYVQYLLLSNSITDIGYNDSLCYETYEIFTDTCKTEEEQLNMLKPCSSIYAEKKFLECLTSKHPLLEYTTILKQFFQRCEKTICLKDAEECEKMKKEMPTLTGCPLPRKIAEIDCNYL</sequence>
<dbReference type="AlphaFoldDB" id="A0AAE1A8W0"/>
<accession>A0AAE1A8W0</accession>